<dbReference type="Pfam" id="PF13692">
    <property type="entry name" value="Glyco_trans_1_4"/>
    <property type="match status" value="1"/>
</dbReference>
<dbReference type="Gene3D" id="3.40.50.2000">
    <property type="entry name" value="Glycogen Phosphorylase B"/>
    <property type="match status" value="1"/>
</dbReference>
<dbReference type="RefSeq" id="WP_186891606.1">
    <property type="nucleotide sequence ID" value="NZ_JACOFU010000005.1"/>
</dbReference>
<sequence>MTIQKVLYLGYVWPEPNSSAAGSRTMEFLRLFRQQNWQVIFASAAALSPHRADLSALQIEEKQLTLNCDSFDAFVRDYQPDLVVFDRFFTEEQFAWRVERQVPNALRVLDTCDLHSLREARQQILKQRLQACHNERERQLILQAASDASLVYQQMCQNDVAQREIAAIYRCDLSLMISGVETALLHDAFAVPKYLLCENNLMLMPAPQVQTDFHQRQHFVSIGNFRHAPNWDAVLYLKQAVWPRLRAKMPDAQIHIYGSYPPPKAMALHQPEQGFHVRGWAEHAHQVMAAARVCLAPLRFGAGIKGKLADAMACGTPSVTTTIGAESMHGDMAWGGVIADQLEDFVGAAMMLATDEAQWQLAQQRGQQILQQHFDRTLASQNFIAAILQAREQQATRRLQNFTGAMLRHHSMKSTQYMSQWIQLKNQGITQITQTTQITQ</sequence>
<accession>A0ABR6XT76</accession>
<comment type="caution">
    <text evidence="1">The sequence shown here is derived from an EMBL/GenBank/DDBJ whole genome shotgun (WGS) entry which is preliminary data.</text>
</comment>
<name>A0ABR6XT76_9BURK</name>
<dbReference type="SUPFAM" id="SSF53756">
    <property type="entry name" value="UDP-Glycosyltransferase/glycogen phosphorylase"/>
    <property type="match status" value="1"/>
</dbReference>
<proteinExistence type="predicted"/>
<evidence type="ECO:0000313" key="1">
    <source>
        <dbReference type="EMBL" id="MBC3832568.1"/>
    </source>
</evidence>
<dbReference type="Proteomes" id="UP000643610">
    <property type="component" value="Unassembled WGS sequence"/>
</dbReference>
<evidence type="ECO:0000313" key="2">
    <source>
        <dbReference type="Proteomes" id="UP000643610"/>
    </source>
</evidence>
<keyword evidence="2" id="KW-1185">Reference proteome</keyword>
<organism evidence="1 2">
    <name type="scientific">Undibacterium amnicola</name>
    <dbReference type="NCBI Taxonomy" id="1834038"/>
    <lineage>
        <taxon>Bacteria</taxon>
        <taxon>Pseudomonadati</taxon>
        <taxon>Pseudomonadota</taxon>
        <taxon>Betaproteobacteria</taxon>
        <taxon>Burkholderiales</taxon>
        <taxon>Oxalobacteraceae</taxon>
        <taxon>Undibacterium</taxon>
    </lineage>
</organism>
<protein>
    <submittedName>
        <fullName evidence="1">Glycosyltransferase</fullName>
    </submittedName>
</protein>
<dbReference type="EMBL" id="JACOFU010000005">
    <property type="protein sequence ID" value="MBC3832568.1"/>
    <property type="molecule type" value="Genomic_DNA"/>
</dbReference>
<gene>
    <name evidence="1" type="ORF">H8K33_13755</name>
</gene>
<reference evidence="1 2" key="1">
    <citation type="submission" date="2020-08" db="EMBL/GenBank/DDBJ databases">
        <title>Novel species isolated from subtropical streams in China.</title>
        <authorList>
            <person name="Lu H."/>
        </authorList>
    </citation>
    <scope>NUCLEOTIDE SEQUENCE [LARGE SCALE GENOMIC DNA]</scope>
    <source>
        <strain evidence="1 2">KCTC 52442</strain>
    </source>
</reference>